<feature type="chain" id="PRO_5045368747" evidence="5">
    <location>
        <begin position="19"/>
        <end position="334"/>
    </location>
</feature>
<accession>A0ABT5V155</accession>
<evidence type="ECO:0000259" key="8">
    <source>
        <dbReference type="Pfam" id="PF25954"/>
    </source>
</evidence>
<protein>
    <submittedName>
        <fullName evidence="10">Efflux RND transporter periplasmic adaptor subunit</fullName>
    </submittedName>
</protein>
<dbReference type="PANTHER" id="PTHR30469:SF18">
    <property type="entry name" value="RESISTANCE-NODULATION-CELL DIVISION (RND) EFFLUX MEMBRANE FUSION PROTEIN-RELATED"/>
    <property type="match status" value="1"/>
</dbReference>
<dbReference type="Pfam" id="PF25917">
    <property type="entry name" value="BSH_RND"/>
    <property type="match status" value="1"/>
</dbReference>
<reference evidence="10 11" key="1">
    <citation type="submission" date="2023-02" db="EMBL/GenBank/DDBJ databases">
        <title>Vibrio intestini sp. nov., a close relative of Vibrio cholerae isolated from the intestine of Healthy Culter dabryi.</title>
        <authorList>
            <person name="Wu N."/>
        </authorList>
    </citation>
    <scope>NUCLEOTIDE SEQUENCE [LARGE SCALE GENOMIC DNA]</scope>
    <source>
        <strain evidence="10 11">DSL-7</strain>
    </source>
</reference>
<sequence length="334" mass="36397">MKALICTIGLLLACSVYANTQSEPQIFVVKKASFSHRIEFDGVVQPVNQGSLAAQTTGRVVGVFVDVNDWVKKDQVLLEITAIQQSAALQATQAQLESAKAQNSQAQAQLNRYRQLFPKGAISQEQMDSAAAQAESSEAAVRSAQAAVAQAKESLGYTNITAPYDGIVTQRMVELGETVAPGTPLVSGFSLDALRVEIEIPQRYQPVVASVAQFTVRTAQGERIKPISLSLFRYADPQSHTFKTRLELPEKTPALVPGMWVKTEFDHGQHQILVVPLHAVIQRAELTAVYRITDGQRWLNPIRVGQIYGDYVEVLAGLELGDEIVIDGLSVKGE</sequence>
<dbReference type="Gene3D" id="2.40.30.170">
    <property type="match status" value="1"/>
</dbReference>
<dbReference type="InterPro" id="IPR006143">
    <property type="entry name" value="RND_pump_MFP"/>
</dbReference>
<comment type="caution">
    <text evidence="10">The sequence shown here is derived from an EMBL/GenBank/DDBJ whole genome shotgun (WGS) entry which is preliminary data.</text>
</comment>
<dbReference type="SUPFAM" id="SSF111369">
    <property type="entry name" value="HlyD-like secretion proteins"/>
    <property type="match status" value="1"/>
</dbReference>
<keyword evidence="4" id="KW-0175">Coiled coil</keyword>
<feature type="domain" description="Multidrug resistance protein MdtA-like alpha-helical hairpin" evidence="6">
    <location>
        <begin position="89"/>
        <end position="158"/>
    </location>
</feature>
<keyword evidence="11" id="KW-1185">Reference proteome</keyword>
<dbReference type="Pfam" id="PF25954">
    <property type="entry name" value="Beta-barrel_RND_2"/>
    <property type="match status" value="1"/>
</dbReference>
<keyword evidence="3" id="KW-0813">Transport</keyword>
<feature type="coiled-coil region" evidence="4">
    <location>
        <begin position="82"/>
        <end position="154"/>
    </location>
</feature>
<comment type="subcellular location">
    <subcellularLocation>
        <location evidence="1">Cell envelope</location>
    </subcellularLocation>
</comment>
<evidence type="ECO:0000256" key="2">
    <source>
        <dbReference type="ARBA" id="ARBA00009477"/>
    </source>
</evidence>
<dbReference type="Gene3D" id="2.40.420.20">
    <property type="match status" value="1"/>
</dbReference>
<evidence type="ECO:0000259" key="7">
    <source>
        <dbReference type="Pfam" id="PF25917"/>
    </source>
</evidence>
<name>A0ABT5V155_9VIBR</name>
<dbReference type="InterPro" id="IPR058625">
    <property type="entry name" value="MdtA-like_BSH"/>
</dbReference>
<dbReference type="Proteomes" id="UP001216189">
    <property type="component" value="Unassembled WGS sequence"/>
</dbReference>
<dbReference type="InterPro" id="IPR058627">
    <property type="entry name" value="MdtA-like_C"/>
</dbReference>
<dbReference type="PANTHER" id="PTHR30469">
    <property type="entry name" value="MULTIDRUG RESISTANCE PROTEIN MDTA"/>
    <property type="match status" value="1"/>
</dbReference>
<dbReference type="Gene3D" id="1.10.287.470">
    <property type="entry name" value="Helix hairpin bin"/>
    <property type="match status" value="1"/>
</dbReference>
<evidence type="ECO:0000256" key="3">
    <source>
        <dbReference type="ARBA" id="ARBA00022448"/>
    </source>
</evidence>
<evidence type="ECO:0000256" key="5">
    <source>
        <dbReference type="SAM" id="SignalP"/>
    </source>
</evidence>
<feature type="domain" description="CusB-like beta-barrel" evidence="8">
    <location>
        <begin position="196"/>
        <end position="266"/>
    </location>
</feature>
<gene>
    <name evidence="10" type="ORF">PUN32_10250</name>
</gene>
<feature type="domain" description="Multidrug resistance protein MdtA-like barrel-sandwich hybrid" evidence="7">
    <location>
        <begin position="51"/>
        <end position="184"/>
    </location>
</feature>
<evidence type="ECO:0000256" key="1">
    <source>
        <dbReference type="ARBA" id="ARBA00004196"/>
    </source>
</evidence>
<evidence type="ECO:0000259" key="9">
    <source>
        <dbReference type="Pfam" id="PF25967"/>
    </source>
</evidence>
<evidence type="ECO:0000259" key="6">
    <source>
        <dbReference type="Pfam" id="PF25876"/>
    </source>
</evidence>
<evidence type="ECO:0000313" key="10">
    <source>
        <dbReference type="EMBL" id="MDE1515390.1"/>
    </source>
</evidence>
<dbReference type="EMBL" id="JARBFT010000009">
    <property type="protein sequence ID" value="MDE1515390.1"/>
    <property type="molecule type" value="Genomic_DNA"/>
</dbReference>
<feature type="signal peptide" evidence="5">
    <location>
        <begin position="1"/>
        <end position="18"/>
    </location>
</feature>
<dbReference type="NCBIfam" id="TIGR01730">
    <property type="entry name" value="RND_mfp"/>
    <property type="match status" value="1"/>
</dbReference>
<keyword evidence="5" id="KW-0732">Signal</keyword>
<dbReference type="InterPro" id="IPR058624">
    <property type="entry name" value="MdtA-like_HH"/>
</dbReference>
<comment type="similarity">
    <text evidence="2">Belongs to the membrane fusion protein (MFP) (TC 8.A.1) family.</text>
</comment>
<dbReference type="Pfam" id="PF25876">
    <property type="entry name" value="HH_MFP_RND"/>
    <property type="match status" value="1"/>
</dbReference>
<evidence type="ECO:0000256" key="4">
    <source>
        <dbReference type="SAM" id="Coils"/>
    </source>
</evidence>
<proteinExistence type="inferred from homology"/>
<feature type="domain" description="Multidrug resistance protein MdtA-like C-terminal permuted SH3" evidence="9">
    <location>
        <begin position="272"/>
        <end position="329"/>
    </location>
</feature>
<evidence type="ECO:0000313" key="11">
    <source>
        <dbReference type="Proteomes" id="UP001216189"/>
    </source>
</evidence>
<dbReference type="InterPro" id="IPR058792">
    <property type="entry name" value="Beta-barrel_RND_2"/>
</dbReference>
<dbReference type="Pfam" id="PF25967">
    <property type="entry name" value="RND-MFP_C"/>
    <property type="match status" value="1"/>
</dbReference>
<dbReference type="Gene3D" id="2.40.50.100">
    <property type="match status" value="1"/>
</dbReference>
<organism evidence="10 11">
    <name type="scientific">Vibrio chanodichtyis</name>
    <dbReference type="NCBI Taxonomy" id="3027932"/>
    <lineage>
        <taxon>Bacteria</taxon>
        <taxon>Pseudomonadati</taxon>
        <taxon>Pseudomonadota</taxon>
        <taxon>Gammaproteobacteria</taxon>
        <taxon>Vibrionales</taxon>
        <taxon>Vibrionaceae</taxon>
        <taxon>Vibrio</taxon>
    </lineage>
</organism>
<dbReference type="RefSeq" id="WP_274723009.1">
    <property type="nucleotide sequence ID" value="NZ_JARBFT010000009.1"/>
</dbReference>